<name>A0A1G6GHJ7_9BACT</name>
<dbReference type="Gene3D" id="1.20.1280.290">
    <property type="match status" value="1"/>
</dbReference>
<comment type="subcellular location">
    <subcellularLocation>
        <location evidence="1">Membrane</location>
        <topology evidence="1">Multi-pass membrane protein</topology>
    </subcellularLocation>
</comment>
<feature type="transmembrane region" description="Helical" evidence="5">
    <location>
        <begin position="62"/>
        <end position="79"/>
    </location>
</feature>
<keyword evidence="7" id="KW-1185">Reference proteome</keyword>
<keyword evidence="2 5" id="KW-0812">Transmembrane</keyword>
<evidence type="ECO:0000313" key="6">
    <source>
        <dbReference type="EMBL" id="SDB81369.1"/>
    </source>
</evidence>
<dbReference type="AlphaFoldDB" id="A0A1G6GHJ7"/>
<evidence type="ECO:0000256" key="4">
    <source>
        <dbReference type="ARBA" id="ARBA00023136"/>
    </source>
</evidence>
<organism evidence="6 7">
    <name type="scientific">Williamwhitmania taraxaci</name>
    <dbReference type="NCBI Taxonomy" id="1640674"/>
    <lineage>
        <taxon>Bacteria</taxon>
        <taxon>Pseudomonadati</taxon>
        <taxon>Bacteroidota</taxon>
        <taxon>Bacteroidia</taxon>
        <taxon>Bacteroidales</taxon>
        <taxon>Williamwhitmaniaceae</taxon>
        <taxon>Williamwhitmania</taxon>
    </lineage>
</organism>
<gene>
    <name evidence="6" type="ORF">SAMN05216323_100164</name>
</gene>
<dbReference type="InterPro" id="IPR006603">
    <property type="entry name" value="PQ-loop_rpt"/>
</dbReference>
<keyword evidence="3 5" id="KW-1133">Transmembrane helix</keyword>
<feature type="transmembrane region" description="Helical" evidence="5">
    <location>
        <begin position="35"/>
        <end position="56"/>
    </location>
</feature>
<dbReference type="GO" id="GO:0051119">
    <property type="term" value="F:sugar transmembrane transporter activity"/>
    <property type="evidence" value="ECO:0007669"/>
    <property type="project" value="InterPro"/>
</dbReference>
<dbReference type="InterPro" id="IPR047662">
    <property type="entry name" value="SemiSWEET"/>
</dbReference>
<dbReference type="OrthoDB" id="122062at2"/>
<evidence type="ECO:0000256" key="1">
    <source>
        <dbReference type="ARBA" id="ARBA00004141"/>
    </source>
</evidence>
<proteinExistence type="predicted"/>
<accession>A0A1G6GHJ7</accession>
<evidence type="ECO:0000256" key="5">
    <source>
        <dbReference type="SAM" id="Phobius"/>
    </source>
</evidence>
<dbReference type="Proteomes" id="UP000199452">
    <property type="component" value="Unassembled WGS sequence"/>
</dbReference>
<dbReference type="EMBL" id="FMYP01000001">
    <property type="protein sequence ID" value="SDB81369.1"/>
    <property type="molecule type" value="Genomic_DNA"/>
</dbReference>
<dbReference type="GO" id="GO:0016020">
    <property type="term" value="C:membrane"/>
    <property type="evidence" value="ECO:0007669"/>
    <property type="project" value="UniProtKB-SubCell"/>
</dbReference>
<protein>
    <submittedName>
        <fullName evidence="6">MtN3 and saliva related transmembrane protein</fullName>
    </submittedName>
</protein>
<evidence type="ECO:0000256" key="2">
    <source>
        <dbReference type="ARBA" id="ARBA00022692"/>
    </source>
</evidence>
<evidence type="ECO:0000313" key="7">
    <source>
        <dbReference type="Proteomes" id="UP000199452"/>
    </source>
</evidence>
<evidence type="ECO:0000256" key="3">
    <source>
        <dbReference type="ARBA" id="ARBA00022989"/>
    </source>
</evidence>
<dbReference type="Pfam" id="PF04193">
    <property type="entry name" value="PQ-loop"/>
    <property type="match status" value="1"/>
</dbReference>
<dbReference type="NCBIfam" id="NF037968">
    <property type="entry name" value="SemiSWEET_2"/>
    <property type="match status" value="1"/>
</dbReference>
<sequence>MSIAEVTGFVAATLTTLSFYPQAYKIIKTRDTESISLVMYSIINVGLILWFAYGLMVGDKPIIFANAFTLIASLTILFLKIKKKK</sequence>
<dbReference type="RefSeq" id="WP_092434022.1">
    <property type="nucleotide sequence ID" value="NZ_FMYP01000001.1"/>
</dbReference>
<keyword evidence="4 5" id="KW-0472">Membrane</keyword>
<reference evidence="6 7" key="1">
    <citation type="submission" date="2016-09" db="EMBL/GenBank/DDBJ databases">
        <authorList>
            <person name="Capua I."/>
            <person name="De Benedictis P."/>
            <person name="Joannis T."/>
            <person name="Lombin L.H."/>
            <person name="Cattoli G."/>
        </authorList>
    </citation>
    <scope>NUCLEOTIDE SEQUENCE [LARGE SCALE GENOMIC DNA]</scope>
    <source>
        <strain evidence="6 7">A7P-90m</strain>
    </source>
</reference>